<feature type="transmembrane region" description="Helical" evidence="7">
    <location>
        <begin position="159"/>
        <end position="178"/>
    </location>
</feature>
<evidence type="ECO:0000259" key="8">
    <source>
        <dbReference type="PROSITE" id="PS50850"/>
    </source>
</evidence>
<feature type="region of interest" description="Disordered" evidence="6">
    <location>
        <begin position="1"/>
        <end position="25"/>
    </location>
</feature>
<feature type="transmembrane region" description="Helical" evidence="7">
    <location>
        <begin position="190"/>
        <end position="210"/>
    </location>
</feature>
<feature type="compositionally biased region" description="Basic and acidic residues" evidence="6">
    <location>
        <begin position="1"/>
        <end position="16"/>
    </location>
</feature>
<feature type="transmembrane region" description="Helical" evidence="7">
    <location>
        <begin position="325"/>
        <end position="346"/>
    </location>
</feature>
<keyword evidence="3 7" id="KW-0812">Transmembrane</keyword>
<dbReference type="Pfam" id="PF07690">
    <property type="entry name" value="MFS_1"/>
    <property type="match status" value="1"/>
</dbReference>
<keyword evidence="10" id="KW-1185">Reference proteome</keyword>
<feature type="transmembrane region" description="Helical" evidence="7">
    <location>
        <begin position="222"/>
        <end position="246"/>
    </location>
</feature>
<dbReference type="InterPro" id="IPR020846">
    <property type="entry name" value="MFS_dom"/>
</dbReference>
<reference evidence="9 10" key="1">
    <citation type="submission" date="2015-09" db="EMBL/GenBank/DDBJ databases">
        <title>Genome announcement of multiple Pseudomonas syringae strains.</title>
        <authorList>
            <person name="Thakur S."/>
            <person name="Wang P.W."/>
            <person name="Gong Y."/>
            <person name="Weir B.S."/>
            <person name="Guttman D.S."/>
        </authorList>
    </citation>
    <scope>NUCLEOTIDE SEQUENCE [LARGE SCALE GENOMIC DNA]</scope>
    <source>
        <strain evidence="9 10">ICMP6289</strain>
    </source>
</reference>
<feature type="transmembrane region" description="Helical" evidence="7">
    <location>
        <begin position="125"/>
        <end position="147"/>
    </location>
</feature>
<evidence type="ECO:0000256" key="1">
    <source>
        <dbReference type="ARBA" id="ARBA00004141"/>
    </source>
</evidence>
<sequence length="559" mass="59998">MTDKYAPREWAAHERPTMPGSPSTPLHSDARRWAFALVGVIVALTGGLGNALVVANLPYLQGALGATSQDIAWLPAAYIMTNVSMNLLLVKFRQQFGLRAFTELFLVLYALVTLAHLFVNDIDSAIAVRAAHGMVGAALSTLGLYYMIQAFPQKWRLKALVLGLGTAQLATPLARLVSEDLLQIAQWRGLYLFELGMALLSLGCVLLLKLPPGDCFKAFEKLDFLTFGLLAGGFALLCAVLSLGRIEWWLEAQWIGLASAASIVLICAGLAIEHNRSNPLLITRWLGSGAILRLGLAVILFRVVLSEQSVGAVGFLQALNMGSQQLHTLYMVMLLGSVAGLAVSALTINPAHLIKPLLISLAMMAVGAWMDSHSTNLTRQSNMYLSQFLLAFGGTFFLGPTLVLGISGVLANPRNMVSFSVLFGITQNIGGLIGSAALGTFQIVREKFHSSHIVEHLTLIDPLVQARLQSYSASYSSVIADPSLRNTQGMRAMATAATREANVLAYNDVFMLIALIAVLTMIWISARVLWLKMTTQPLALAPVAPAASPSVSNSGVKSS</sequence>
<evidence type="ECO:0000256" key="5">
    <source>
        <dbReference type="ARBA" id="ARBA00023136"/>
    </source>
</evidence>
<comment type="subcellular location">
    <subcellularLocation>
        <location evidence="1">Membrane</location>
        <topology evidence="1">Multi-pass membrane protein</topology>
    </subcellularLocation>
</comment>
<evidence type="ECO:0000256" key="2">
    <source>
        <dbReference type="ARBA" id="ARBA00022448"/>
    </source>
</evidence>
<dbReference type="EMBL" id="LJQT01000499">
    <property type="protein sequence ID" value="KPX78522.1"/>
    <property type="molecule type" value="Genomic_DNA"/>
</dbReference>
<name>A0A0P9TTA2_9PSED</name>
<feature type="transmembrane region" description="Helical" evidence="7">
    <location>
        <begin position="252"/>
        <end position="272"/>
    </location>
</feature>
<dbReference type="InterPro" id="IPR011701">
    <property type="entry name" value="MFS"/>
</dbReference>
<feature type="transmembrane region" description="Helical" evidence="7">
    <location>
        <begin position="284"/>
        <end position="305"/>
    </location>
</feature>
<dbReference type="PANTHER" id="PTHR42718:SF9">
    <property type="entry name" value="MAJOR FACILITATOR SUPERFAMILY MULTIDRUG TRANSPORTER MFSC"/>
    <property type="match status" value="1"/>
</dbReference>
<feature type="transmembrane region" description="Helical" evidence="7">
    <location>
        <begin position="509"/>
        <end position="530"/>
    </location>
</feature>
<evidence type="ECO:0000256" key="4">
    <source>
        <dbReference type="ARBA" id="ARBA00022989"/>
    </source>
</evidence>
<gene>
    <name evidence="9" type="ORF">ALO64_00393</name>
</gene>
<dbReference type="RefSeq" id="WP_044344516.1">
    <property type="nucleotide sequence ID" value="NZ_JYHE01000062.1"/>
</dbReference>
<evidence type="ECO:0000313" key="10">
    <source>
        <dbReference type="Proteomes" id="UP000050455"/>
    </source>
</evidence>
<comment type="caution">
    <text evidence="9">The sequence shown here is derived from an EMBL/GenBank/DDBJ whole genome shotgun (WGS) entry which is preliminary data.</text>
</comment>
<feature type="transmembrane region" description="Helical" evidence="7">
    <location>
        <begin position="101"/>
        <end position="119"/>
    </location>
</feature>
<feature type="domain" description="Major facilitator superfamily (MFS) profile" evidence="8">
    <location>
        <begin position="35"/>
        <end position="532"/>
    </location>
</feature>
<dbReference type="AlphaFoldDB" id="A0A0P9TTA2"/>
<feature type="transmembrane region" description="Helical" evidence="7">
    <location>
        <begin position="33"/>
        <end position="59"/>
    </location>
</feature>
<dbReference type="SUPFAM" id="SSF103473">
    <property type="entry name" value="MFS general substrate transporter"/>
    <property type="match status" value="1"/>
</dbReference>
<keyword evidence="2" id="KW-0813">Transport</keyword>
<dbReference type="InterPro" id="IPR036259">
    <property type="entry name" value="MFS_trans_sf"/>
</dbReference>
<dbReference type="GO" id="GO:0016020">
    <property type="term" value="C:membrane"/>
    <property type="evidence" value="ECO:0007669"/>
    <property type="project" value="UniProtKB-SubCell"/>
</dbReference>
<evidence type="ECO:0000256" key="7">
    <source>
        <dbReference type="SAM" id="Phobius"/>
    </source>
</evidence>
<feature type="transmembrane region" description="Helical" evidence="7">
    <location>
        <begin position="422"/>
        <end position="444"/>
    </location>
</feature>
<dbReference type="Proteomes" id="UP000050455">
    <property type="component" value="Unassembled WGS sequence"/>
</dbReference>
<dbReference type="GO" id="GO:0022857">
    <property type="term" value="F:transmembrane transporter activity"/>
    <property type="evidence" value="ECO:0007669"/>
    <property type="project" value="InterPro"/>
</dbReference>
<dbReference type="PATRIC" id="fig|86176.4.peg.420"/>
<evidence type="ECO:0000256" key="3">
    <source>
        <dbReference type="ARBA" id="ARBA00022692"/>
    </source>
</evidence>
<dbReference type="PANTHER" id="PTHR42718">
    <property type="entry name" value="MAJOR FACILITATOR SUPERFAMILY MULTIDRUG TRANSPORTER MFSC"/>
    <property type="match status" value="1"/>
</dbReference>
<protein>
    <submittedName>
        <fullName evidence="9">Permease of the major facilitator superfamily</fullName>
    </submittedName>
</protein>
<feature type="transmembrane region" description="Helical" evidence="7">
    <location>
        <begin position="353"/>
        <end position="370"/>
    </location>
</feature>
<keyword evidence="5 7" id="KW-0472">Membrane</keyword>
<accession>A0A0P9TTA2</accession>
<evidence type="ECO:0000313" key="9">
    <source>
        <dbReference type="EMBL" id="KPX78522.1"/>
    </source>
</evidence>
<keyword evidence="4 7" id="KW-1133">Transmembrane helix</keyword>
<feature type="transmembrane region" description="Helical" evidence="7">
    <location>
        <begin position="71"/>
        <end position="89"/>
    </location>
</feature>
<organism evidence="9 10">
    <name type="scientific">Pseudomonas meliae</name>
    <dbReference type="NCBI Taxonomy" id="86176"/>
    <lineage>
        <taxon>Bacteria</taxon>
        <taxon>Pseudomonadati</taxon>
        <taxon>Pseudomonadota</taxon>
        <taxon>Gammaproteobacteria</taxon>
        <taxon>Pseudomonadales</taxon>
        <taxon>Pseudomonadaceae</taxon>
        <taxon>Pseudomonas</taxon>
    </lineage>
</organism>
<dbReference type="PROSITE" id="PS50850">
    <property type="entry name" value="MFS"/>
    <property type="match status" value="1"/>
</dbReference>
<feature type="transmembrane region" description="Helical" evidence="7">
    <location>
        <begin position="390"/>
        <end position="410"/>
    </location>
</feature>
<dbReference type="Gene3D" id="1.20.1250.20">
    <property type="entry name" value="MFS general substrate transporter like domains"/>
    <property type="match status" value="1"/>
</dbReference>
<proteinExistence type="predicted"/>
<evidence type="ECO:0000256" key="6">
    <source>
        <dbReference type="SAM" id="MobiDB-lite"/>
    </source>
</evidence>